<protein>
    <submittedName>
        <fullName evidence="1">Uncharacterized protein</fullName>
    </submittedName>
</protein>
<dbReference type="AlphaFoldDB" id="A0A0M9A365"/>
<name>A0A0M9A365_9HYME</name>
<evidence type="ECO:0000313" key="2">
    <source>
        <dbReference type="Proteomes" id="UP000053105"/>
    </source>
</evidence>
<accession>A0A0M9A365</accession>
<sequence>MSGGFSIKSKINAIKSGPSCSAIIVRIKFCSRWKKGRRGTGGIDMTHYLLYSPKCVTGMGSPIEKIIVSSNEE</sequence>
<dbReference type="EMBL" id="KQ435776">
    <property type="protein sequence ID" value="KOX74889.1"/>
    <property type="molecule type" value="Genomic_DNA"/>
</dbReference>
<gene>
    <name evidence="1" type="ORF">WN51_13450</name>
</gene>
<organism evidence="1 2">
    <name type="scientific">Melipona quadrifasciata</name>
    <dbReference type="NCBI Taxonomy" id="166423"/>
    <lineage>
        <taxon>Eukaryota</taxon>
        <taxon>Metazoa</taxon>
        <taxon>Ecdysozoa</taxon>
        <taxon>Arthropoda</taxon>
        <taxon>Hexapoda</taxon>
        <taxon>Insecta</taxon>
        <taxon>Pterygota</taxon>
        <taxon>Neoptera</taxon>
        <taxon>Endopterygota</taxon>
        <taxon>Hymenoptera</taxon>
        <taxon>Apocrita</taxon>
        <taxon>Aculeata</taxon>
        <taxon>Apoidea</taxon>
        <taxon>Anthophila</taxon>
        <taxon>Apidae</taxon>
        <taxon>Melipona</taxon>
    </lineage>
</organism>
<dbReference type="Proteomes" id="UP000053105">
    <property type="component" value="Unassembled WGS sequence"/>
</dbReference>
<keyword evidence="2" id="KW-1185">Reference proteome</keyword>
<proteinExistence type="predicted"/>
<evidence type="ECO:0000313" key="1">
    <source>
        <dbReference type="EMBL" id="KOX74889.1"/>
    </source>
</evidence>
<reference evidence="1 2" key="1">
    <citation type="submission" date="2015-07" db="EMBL/GenBank/DDBJ databases">
        <title>The genome of Melipona quadrifasciata.</title>
        <authorList>
            <person name="Pan H."/>
            <person name="Kapheim K."/>
        </authorList>
    </citation>
    <scope>NUCLEOTIDE SEQUENCE [LARGE SCALE GENOMIC DNA]</scope>
    <source>
        <strain evidence="1">0111107301</strain>
        <tissue evidence="1">Whole body</tissue>
    </source>
</reference>